<protein>
    <submittedName>
        <fullName evidence="2">Uncharacterized protein</fullName>
    </submittedName>
</protein>
<feature type="compositionally biased region" description="Polar residues" evidence="1">
    <location>
        <begin position="1"/>
        <end position="14"/>
    </location>
</feature>
<feature type="region of interest" description="Disordered" evidence="1">
    <location>
        <begin position="1"/>
        <end position="158"/>
    </location>
</feature>
<gene>
    <name evidence="2" type="ORF">PXEA_LOCUS25345</name>
</gene>
<proteinExistence type="predicted"/>
<dbReference type="EMBL" id="CAAALY010127867">
    <property type="protein sequence ID" value="VEL31905.1"/>
    <property type="molecule type" value="Genomic_DNA"/>
</dbReference>
<reference evidence="2" key="1">
    <citation type="submission" date="2018-11" db="EMBL/GenBank/DDBJ databases">
        <authorList>
            <consortium name="Pathogen Informatics"/>
        </authorList>
    </citation>
    <scope>NUCLEOTIDE SEQUENCE</scope>
</reference>
<accession>A0A448XA00</accession>
<sequence>MMHTSPATGASGHSSAHPPPDGQSADAVEVKLDYESLDSLEAGSADSGHLSSASMEISMTDEAEPGLAPAHPLAYPGQYTAGVRQSERQVERRRSERGDSQKRVDEEEEEGGDDDDDDDDDNDDDGDGEGESEGDGDVDGDGDGDGEGVEESLGEDEY</sequence>
<evidence type="ECO:0000256" key="1">
    <source>
        <dbReference type="SAM" id="MobiDB-lite"/>
    </source>
</evidence>
<feature type="non-terminal residue" evidence="2">
    <location>
        <position position="158"/>
    </location>
</feature>
<dbReference type="AlphaFoldDB" id="A0A448XA00"/>
<name>A0A448XA00_9PLAT</name>
<dbReference type="Proteomes" id="UP000784294">
    <property type="component" value="Unassembled WGS sequence"/>
</dbReference>
<evidence type="ECO:0000313" key="2">
    <source>
        <dbReference type="EMBL" id="VEL31905.1"/>
    </source>
</evidence>
<feature type="compositionally biased region" description="Acidic residues" evidence="1">
    <location>
        <begin position="106"/>
        <end position="158"/>
    </location>
</feature>
<evidence type="ECO:0000313" key="3">
    <source>
        <dbReference type="Proteomes" id="UP000784294"/>
    </source>
</evidence>
<feature type="compositionally biased region" description="Basic and acidic residues" evidence="1">
    <location>
        <begin position="85"/>
        <end position="105"/>
    </location>
</feature>
<organism evidence="2 3">
    <name type="scientific">Protopolystoma xenopodis</name>
    <dbReference type="NCBI Taxonomy" id="117903"/>
    <lineage>
        <taxon>Eukaryota</taxon>
        <taxon>Metazoa</taxon>
        <taxon>Spiralia</taxon>
        <taxon>Lophotrochozoa</taxon>
        <taxon>Platyhelminthes</taxon>
        <taxon>Monogenea</taxon>
        <taxon>Polyopisthocotylea</taxon>
        <taxon>Polystomatidea</taxon>
        <taxon>Polystomatidae</taxon>
        <taxon>Protopolystoma</taxon>
    </lineage>
</organism>
<comment type="caution">
    <text evidence="2">The sequence shown here is derived from an EMBL/GenBank/DDBJ whole genome shotgun (WGS) entry which is preliminary data.</text>
</comment>
<keyword evidence="3" id="KW-1185">Reference proteome</keyword>